<dbReference type="Proteomes" id="UP000663881">
    <property type="component" value="Unassembled WGS sequence"/>
</dbReference>
<dbReference type="AlphaFoldDB" id="A0A815G193"/>
<feature type="compositionally biased region" description="Polar residues" evidence="1">
    <location>
        <begin position="272"/>
        <end position="282"/>
    </location>
</feature>
<evidence type="ECO:0000313" key="2">
    <source>
        <dbReference type="EMBL" id="CAF1332578.1"/>
    </source>
</evidence>
<gene>
    <name evidence="3" type="ORF">OKA104_LOCUS14421</name>
    <name evidence="2" type="ORF">VCS650_LOCUS32768</name>
</gene>
<feature type="compositionally biased region" description="Low complexity" evidence="1">
    <location>
        <begin position="1"/>
        <end position="18"/>
    </location>
</feature>
<evidence type="ECO:0000313" key="4">
    <source>
        <dbReference type="Proteomes" id="UP000663891"/>
    </source>
</evidence>
<dbReference type="EMBL" id="CAJOAY010000760">
    <property type="protein sequence ID" value="CAF3729932.1"/>
    <property type="molecule type" value="Genomic_DNA"/>
</dbReference>
<protein>
    <submittedName>
        <fullName evidence="2">Uncharacterized protein</fullName>
    </submittedName>
</protein>
<dbReference type="Proteomes" id="UP000663891">
    <property type="component" value="Unassembled WGS sequence"/>
</dbReference>
<feature type="region of interest" description="Disordered" evidence="1">
    <location>
        <begin position="264"/>
        <end position="286"/>
    </location>
</feature>
<organism evidence="2 4">
    <name type="scientific">Adineta steineri</name>
    <dbReference type="NCBI Taxonomy" id="433720"/>
    <lineage>
        <taxon>Eukaryota</taxon>
        <taxon>Metazoa</taxon>
        <taxon>Spiralia</taxon>
        <taxon>Gnathifera</taxon>
        <taxon>Rotifera</taxon>
        <taxon>Eurotatoria</taxon>
        <taxon>Bdelloidea</taxon>
        <taxon>Adinetida</taxon>
        <taxon>Adinetidae</taxon>
        <taxon>Adineta</taxon>
    </lineage>
</organism>
<evidence type="ECO:0000313" key="3">
    <source>
        <dbReference type="EMBL" id="CAF3729932.1"/>
    </source>
</evidence>
<accession>A0A815G193</accession>
<dbReference type="EMBL" id="CAJNON010000609">
    <property type="protein sequence ID" value="CAF1332578.1"/>
    <property type="molecule type" value="Genomic_DNA"/>
</dbReference>
<dbReference type="OrthoDB" id="9998488at2759"/>
<reference evidence="2" key="1">
    <citation type="submission" date="2021-02" db="EMBL/GenBank/DDBJ databases">
        <authorList>
            <person name="Nowell W R."/>
        </authorList>
    </citation>
    <scope>NUCLEOTIDE SEQUENCE</scope>
</reference>
<feature type="region of interest" description="Disordered" evidence="1">
    <location>
        <begin position="1"/>
        <end position="20"/>
    </location>
</feature>
<comment type="caution">
    <text evidence="2">The sequence shown here is derived from an EMBL/GenBank/DDBJ whole genome shotgun (WGS) entry which is preliminary data.</text>
</comment>
<evidence type="ECO:0000256" key="1">
    <source>
        <dbReference type="SAM" id="MobiDB-lite"/>
    </source>
</evidence>
<proteinExistence type="predicted"/>
<sequence length="624" mass="71966">MSSSSLTKSMSESSSSSSREPCIRCQEQPYDVVCTCGDKYDFTCVQLHGEEIRMEFEFYQNEVAQRLLEVEQIVEDKNPTNARTIVENWRRKRMTDIDDIANNVLSQIDRREEAYSNVASFRVQFDSLSQNIKRIVHEQVHSIITLQQQVREKSDQLEILPELLHDDINLDSELQSKLNPNIINQSLITQEIEPMTSSASSKIYENEPVISSNSPINILTNTKQFDSDPMTTSNTNMAMSTVEINRDSMTISNMNMLTNTESIPNTDVVRNPESTMTISDPTVNIEPETDLTNTREISHSIYDSSVNDEFEAGYTANIQRRNVIIIRTENDKFVGTVCCHDNQLLYNDYNHHSRDFRLTFIRDLAQPGIRQYIDWTQPETTINGGDSNWIQDIVYSSKLQGYLILNRARLRLLYDDTFMLDEFHEFPDRSMKRVTCNNEYIYLISACNATSPNGDEIIIMTYDKQEKICKTFRDIAISPKNRTTTESIGGEISDLAISTGGLIMVSYRLESRHEVGVFIYNVTNNGSNWSPVQQFVLDRCWHNDLSYTPRIEWCEKLNVFILIEYISGHLIMLDENKQVKGECRFAQIQNRNESPLNISISNNNWLCARYESSITIHQLQNTRL</sequence>
<name>A0A815G193_9BILA</name>